<reference evidence="3 4" key="1">
    <citation type="submission" date="2021-08" db="EMBL/GenBank/DDBJ databases">
        <title>The genome sequence of Chitinophaga sp. B61.</title>
        <authorList>
            <person name="Zhang X."/>
        </authorList>
    </citation>
    <scope>NUCLEOTIDE SEQUENCE [LARGE SCALE GENOMIC DNA]</scope>
    <source>
        <strain evidence="3 4">B61</strain>
    </source>
</reference>
<name>A0ABS7GJN3_9BACT</name>
<keyword evidence="4" id="KW-1185">Reference proteome</keyword>
<dbReference type="Pfam" id="PF18962">
    <property type="entry name" value="Por_Secre_tail"/>
    <property type="match status" value="1"/>
</dbReference>
<dbReference type="InterPro" id="IPR026444">
    <property type="entry name" value="Secre_tail"/>
</dbReference>
<evidence type="ECO:0000259" key="2">
    <source>
        <dbReference type="Pfam" id="PF18962"/>
    </source>
</evidence>
<proteinExistence type="predicted"/>
<dbReference type="EMBL" id="JAICCF010000005">
    <property type="protein sequence ID" value="MBW8687924.1"/>
    <property type="molecule type" value="Genomic_DNA"/>
</dbReference>
<dbReference type="NCBIfam" id="TIGR04183">
    <property type="entry name" value="Por_Secre_tail"/>
    <property type="match status" value="1"/>
</dbReference>
<evidence type="ECO:0000256" key="1">
    <source>
        <dbReference type="SAM" id="SignalP"/>
    </source>
</evidence>
<protein>
    <submittedName>
        <fullName evidence="3">T9SS type A sorting domain-containing protein</fullName>
    </submittedName>
</protein>
<comment type="caution">
    <text evidence="3">The sequence shown here is derived from an EMBL/GenBank/DDBJ whole genome shotgun (WGS) entry which is preliminary data.</text>
</comment>
<evidence type="ECO:0000313" key="3">
    <source>
        <dbReference type="EMBL" id="MBW8687924.1"/>
    </source>
</evidence>
<keyword evidence="1" id="KW-0732">Signal</keyword>
<evidence type="ECO:0000313" key="4">
    <source>
        <dbReference type="Proteomes" id="UP000812961"/>
    </source>
</evidence>
<sequence length="794" mass="86902">MRKTLLALLCLLTGNLYAQNCPQRTVTTQWNVAGTSNTWNWSTPFYDDAYIKNRSSTIIPSPFYSPTSSIHNPGLIFLMDPAVKDLLPGEGWELLVKDFGNNGNLPATAVTNPFFALYNRYTATIRVFFLVVDPLSGTNNGATISLSFESGDNGNESAMLAFASPITTAIDRFEKRQTMRMPNRYANEFDYWLFADFPMAYDPCTCLYNSKITFNVQLIQNTQAKLDLKIKGSSSGSIKQVIQASPGGVQASGGSNSILSMDGGIIKAGQEGYKNWQAFANVTNNVAAGITTLAGMDDKAKLASQVSQLASFTKAIPYVGAVMGVLDFFIGGGKSAARSAPMAFNSNMSHELTGTATGELELSTTRGYRTINTPGTNISGSSTAIPTYDNILGVFNLVETPMVEYLEYKRAANNGIGFEQYNPDYNPNCQPTPDDPYACEGNDPVRASVIAQHETTLLQYRVVSPIKYALNPAAKLDVVDIKAAIVVSDTVRLGAYGFNHPAYFGNLPAYSSTAPNVKLNMMGYEYENDTRYRTAFVPLGCLSNTSIGVTVSRTLVIPEVRPADIYVKIMATFRRKDAGPDTQDILFVGTYRTQQRRSDADPRNLTFRCITTNRKDAGLVDVPPYEFPNTYYYQPSAIIFPQPVPGIAGVADPVFPAGCPTGVVPAQTEQQLIAFCNDATKYKPRVTGARNYVDAYRPKESVPETPKEMLISLSNAPNPMRDETKINFSLPSPSEVRIFVSDITGNTVDVILNKTMPEGQHNIIYRSNKLQSGTYFYTLMAGSQKVTNKLVVVK</sequence>
<accession>A0ABS7GJN3</accession>
<organism evidence="3 4">
    <name type="scientific">Chitinophaga rhizophila</name>
    <dbReference type="NCBI Taxonomy" id="2866212"/>
    <lineage>
        <taxon>Bacteria</taxon>
        <taxon>Pseudomonadati</taxon>
        <taxon>Bacteroidota</taxon>
        <taxon>Chitinophagia</taxon>
        <taxon>Chitinophagales</taxon>
        <taxon>Chitinophagaceae</taxon>
        <taxon>Chitinophaga</taxon>
    </lineage>
</organism>
<dbReference type="RefSeq" id="WP_220253239.1">
    <property type="nucleotide sequence ID" value="NZ_JAICCF010000005.1"/>
</dbReference>
<dbReference type="Proteomes" id="UP000812961">
    <property type="component" value="Unassembled WGS sequence"/>
</dbReference>
<feature type="chain" id="PRO_5046077247" evidence="1">
    <location>
        <begin position="19"/>
        <end position="794"/>
    </location>
</feature>
<dbReference type="Gene3D" id="2.60.40.4070">
    <property type="match status" value="1"/>
</dbReference>
<feature type="signal peptide" evidence="1">
    <location>
        <begin position="1"/>
        <end position="18"/>
    </location>
</feature>
<feature type="domain" description="Secretion system C-terminal sorting" evidence="2">
    <location>
        <begin position="717"/>
        <end position="792"/>
    </location>
</feature>
<gene>
    <name evidence="3" type="ORF">K1Y79_26535</name>
</gene>